<dbReference type="Proteomes" id="UP001159363">
    <property type="component" value="Chromosome 2"/>
</dbReference>
<accession>A0ABQ9I9I6</accession>
<evidence type="ECO:0000313" key="1">
    <source>
        <dbReference type="EMBL" id="KAJ8893306.1"/>
    </source>
</evidence>
<evidence type="ECO:0000313" key="2">
    <source>
        <dbReference type="Proteomes" id="UP001159363"/>
    </source>
</evidence>
<dbReference type="EMBL" id="JARBHB010000002">
    <property type="protein sequence ID" value="KAJ8893306.1"/>
    <property type="molecule type" value="Genomic_DNA"/>
</dbReference>
<dbReference type="Gene3D" id="1.25.40.10">
    <property type="entry name" value="Tetratricopeptide repeat domain"/>
    <property type="match status" value="1"/>
</dbReference>
<name>A0ABQ9I9I6_9NEOP</name>
<proteinExistence type="predicted"/>
<protein>
    <submittedName>
        <fullName evidence="1">Uncharacterized protein</fullName>
    </submittedName>
</protein>
<sequence length="79" mass="8900">MMHCASRKYYGMRNPLFGVFLLKLAKINLYLGCPSEALQLLAEAQGVIEVTHGKQHSLYTEEFALLLQQCQAESARLTL</sequence>
<organism evidence="1 2">
    <name type="scientific">Dryococelus australis</name>
    <dbReference type="NCBI Taxonomy" id="614101"/>
    <lineage>
        <taxon>Eukaryota</taxon>
        <taxon>Metazoa</taxon>
        <taxon>Ecdysozoa</taxon>
        <taxon>Arthropoda</taxon>
        <taxon>Hexapoda</taxon>
        <taxon>Insecta</taxon>
        <taxon>Pterygota</taxon>
        <taxon>Neoptera</taxon>
        <taxon>Polyneoptera</taxon>
        <taxon>Phasmatodea</taxon>
        <taxon>Verophasmatodea</taxon>
        <taxon>Anareolatae</taxon>
        <taxon>Phasmatidae</taxon>
        <taxon>Eurycanthinae</taxon>
        <taxon>Dryococelus</taxon>
    </lineage>
</organism>
<gene>
    <name evidence="1" type="ORF">PR048_005897</name>
</gene>
<dbReference type="InterPro" id="IPR011990">
    <property type="entry name" value="TPR-like_helical_dom_sf"/>
</dbReference>
<keyword evidence="2" id="KW-1185">Reference proteome</keyword>
<comment type="caution">
    <text evidence="1">The sequence shown here is derived from an EMBL/GenBank/DDBJ whole genome shotgun (WGS) entry which is preliminary data.</text>
</comment>
<reference evidence="1 2" key="1">
    <citation type="submission" date="2023-02" db="EMBL/GenBank/DDBJ databases">
        <title>LHISI_Scaffold_Assembly.</title>
        <authorList>
            <person name="Stuart O.P."/>
            <person name="Cleave R."/>
            <person name="Magrath M.J.L."/>
            <person name="Mikheyev A.S."/>
        </authorList>
    </citation>
    <scope>NUCLEOTIDE SEQUENCE [LARGE SCALE GENOMIC DNA]</scope>
    <source>
        <strain evidence="1">Daus_M_001</strain>
        <tissue evidence="1">Leg muscle</tissue>
    </source>
</reference>